<keyword evidence="1" id="KW-0472">Membrane</keyword>
<keyword evidence="3" id="KW-1185">Reference proteome</keyword>
<evidence type="ECO:0000313" key="2">
    <source>
        <dbReference type="EMBL" id="PWA09449.1"/>
    </source>
</evidence>
<organism evidence="2 3">
    <name type="scientific">Pueribacillus theae</name>
    <dbReference type="NCBI Taxonomy" id="2171751"/>
    <lineage>
        <taxon>Bacteria</taxon>
        <taxon>Bacillati</taxon>
        <taxon>Bacillota</taxon>
        <taxon>Bacilli</taxon>
        <taxon>Bacillales</taxon>
        <taxon>Bacillaceae</taxon>
        <taxon>Pueribacillus</taxon>
    </lineage>
</organism>
<comment type="caution">
    <text evidence="2">The sequence shown here is derived from an EMBL/GenBank/DDBJ whole genome shotgun (WGS) entry which is preliminary data.</text>
</comment>
<keyword evidence="1" id="KW-1133">Transmembrane helix</keyword>
<dbReference type="Proteomes" id="UP000245998">
    <property type="component" value="Unassembled WGS sequence"/>
</dbReference>
<gene>
    <name evidence="2" type="ORF">DCC39_13205</name>
</gene>
<keyword evidence="1" id="KW-0812">Transmembrane</keyword>
<proteinExistence type="predicted"/>
<evidence type="ECO:0000313" key="3">
    <source>
        <dbReference type="Proteomes" id="UP000245998"/>
    </source>
</evidence>
<feature type="transmembrane region" description="Helical" evidence="1">
    <location>
        <begin position="12"/>
        <end position="33"/>
    </location>
</feature>
<reference evidence="2 3" key="1">
    <citation type="submission" date="2018-04" db="EMBL/GenBank/DDBJ databases">
        <title>Camelliibacillus theae gen. nov., sp. nov., isolated from Pu'er tea.</title>
        <authorList>
            <person name="Niu L."/>
        </authorList>
    </citation>
    <scope>NUCLEOTIDE SEQUENCE [LARGE SCALE GENOMIC DNA]</scope>
    <source>
        <strain evidence="2 3">T8</strain>
    </source>
</reference>
<dbReference type="AlphaFoldDB" id="A0A2U1JWW7"/>
<evidence type="ECO:0000256" key="1">
    <source>
        <dbReference type="SAM" id="Phobius"/>
    </source>
</evidence>
<dbReference type="EMBL" id="QCZG01000029">
    <property type="protein sequence ID" value="PWA09449.1"/>
    <property type="molecule type" value="Genomic_DNA"/>
</dbReference>
<protein>
    <submittedName>
        <fullName evidence="2">Uncharacterized protein</fullName>
    </submittedName>
</protein>
<feature type="transmembrane region" description="Helical" evidence="1">
    <location>
        <begin position="39"/>
        <end position="59"/>
    </location>
</feature>
<sequence length="79" mass="8936">MSLYFQTYLRVLKSNFMLVVMASVLLVLTFFIWAGFPFFLIGGAVADLTANLAIIHFCISLSRRTTFFRVLCANQSKSC</sequence>
<accession>A0A2U1JWW7</accession>
<name>A0A2U1JWW7_9BACI</name>